<dbReference type="PANTHER" id="PTHR14677:SF20">
    <property type="entry name" value="ZINC FINGER AN1-TYPE CONTAINING 2A-RELATED"/>
    <property type="match status" value="1"/>
</dbReference>
<keyword evidence="9" id="KW-1185">Reference proteome</keyword>
<reference evidence="8" key="1">
    <citation type="submission" date="2022-07" db="EMBL/GenBank/DDBJ databases">
        <authorList>
            <person name="Trinca V."/>
            <person name="Uliana J.V.C."/>
            <person name="Torres T.T."/>
            <person name="Ward R.J."/>
            <person name="Monesi N."/>
        </authorList>
    </citation>
    <scope>NUCLEOTIDE SEQUENCE</scope>
    <source>
        <strain evidence="8">HSMRA1968</strain>
        <tissue evidence="8">Whole embryos</tissue>
    </source>
</reference>
<evidence type="ECO:0000256" key="1">
    <source>
        <dbReference type="ARBA" id="ARBA00022723"/>
    </source>
</evidence>
<dbReference type="GO" id="GO:0008270">
    <property type="term" value="F:zinc ion binding"/>
    <property type="evidence" value="ECO:0007669"/>
    <property type="project" value="UniProtKB-KW"/>
</dbReference>
<evidence type="ECO:0000256" key="4">
    <source>
        <dbReference type="ARBA" id="ARBA00022833"/>
    </source>
</evidence>
<sequence>MEFPHLGKHCSQKSCNKYDFLPMSCDACHMIFCSEHFSYQKHACTSAHKKDFQVPACPLCGEPVPTPRGVSPDMTVGQHIDQYCKSDKRKIFTNKCSLKGCKKKELIPVKCSQCMMNFCLRHRHSSDHDCKNLAAARANRSNSPSHASKVQGNMTEDEALAHALARSIQELDESHDRTHRRNHQQSTVPAAVNGDGANSKDKCSLS</sequence>
<organism evidence="8 9">
    <name type="scientific">Pseudolycoriella hygida</name>
    <dbReference type="NCBI Taxonomy" id="35572"/>
    <lineage>
        <taxon>Eukaryota</taxon>
        <taxon>Metazoa</taxon>
        <taxon>Ecdysozoa</taxon>
        <taxon>Arthropoda</taxon>
        <taxon>Hexapoda</taxon>
        <taxon>Insecta</taxon>
        <taxon>Pterygota</taxon>
        <taxon>Neoptera</taxon>
        <taxon>Endopterygota</taxon>
        <taxon>Diptera</taxon>
        <taxon>Nematocera</taxon>
        <taxon>Sciaroidea</taxon>
        <taxon>Sciaridae</taxon>
        <taxon>Pseudolycoriella</taxon>
    </lineage>
</organism>
<dbReference type="GO" id="GO:0005783">
    <property type="term" value="C:endoplasmic reticulum"/>
    <property type="evidence" value="ECO:0007669"/>
    <property type="project" value="TreeGrafter"/>
</dbReference>
<dbReference type="SMART" id="SM00154">
    <property type="entry name" value="ZnF_AN1"/>
    <property type="match status" value="2"/>
</dbReference>
<evidence type="ECO:0000256" key="6">
    <source>
        <dbReference type="SAM" id="MobiDB-lite"/>
    </source>
</evidence>
<dbReference type="PROSITE" id="PS51039">
    <property type="entry name" value="ZF_AN1"/>
    <property type="match status" value="2"/>
</dbReference>
<dbReference type="GO" id="GO:0043161">
    <property type="term" value="P:proteasome-mediated ubiquitin-dependent protein catabolic process"/>
    <property type="evidence" value="ECO:0007669"/>
    <property type="project" value="TreeGrafter"/>
</dbReference>
<feature type="region of interest" description="Disordered" evidence="6">
    <location>
        <begin position="169"/>
        <end position="206"/>
    </location>
</feature>
<keyword evidence="4" id="KW-0862">Zinc</keyword>
<evidence type="ECO:0000256" key="5">
    <source>
        <dbReference type="PROSITE-ProRule" id="PRU00449"/>
    </source>
</evidence>
<evidence type="ECO:0000256" key="2">
    <source>
        <dbReference type="ARBA" id="ARBA00022737"/>
    </source>
</evidence>
<proteinExistence type="predicted"/>
<dbReference type="Gene3D" id="4.10.1110.10">
    <property type="entry name" value="AN1-like Zinc finger"/>
    <property type="match status" value="2"/>
</dbReference>
<feature type="domain" description="AN1-type" evidence="7">
    <location>
        <begin position="4"/>
        <end position="52"/>
    </location>
</feature>
<evidence type="ECO:0000259" key="7">
    <source>
        <dbReference type="PROSITE" id="PS51039"/>
    </source>
</evidence>
<evidence type="ECO:0000256" key="3">
    <source>
        <dbReference type="ARBA" id="ARBA00022771"/>
    </source>
</evidence>
<name>A0A9Q0S841_9DIPT</name>
<dbReference type="InterPro" id="IPR035896">
    <property type="entry name" value="AN1-like_Znf"/>
</dbReference>
<dbReference type="OrthoDB" id="431929at2759"/>
<feature type="domain" description="AN1-type" evidence="7">
    <location>
        <begin position="90"/>
        <end position="138"/>
    </location>
</feature>
<protein>
    <submittedName>
        <fullName evidence="8">AN1-type zinc finger protein 2B</fullName>
    </submittedName>
</protein>
<dbReference type="EMBL" id="WJQU01000001">
    <property type="protein sequence ID" value="KAJ6646940.1"/>
    <property type="molecule type" value="Genomic_DNA"/>
</dbReference>
<keyword evidence="2" id="KW-0677">Repeat</keyword>
<evidence type="ECO:0000313" key="9">
    <source>
        <dbReference type="Proteomes" id="UP001151699"/>
    </source>
</evidence>
<dbReference type="Pfam" id="PF01428">
    <property type="entry name" value="zf-AN1"/>
    <property type="match status" value="2"/>
</dbReference>
<dbReference type="AlphaFoldDB" id="A0A9Q0S841"/>
<dbReference type="SUPFAM" id="SSF118310">
    <property type="entry name" value="AN1-like Zinc finger"/>
    <property type="match status" value="2"/>
</dbReference>
<dbReference type="GO" id="GO:0045047">
    <property type="term" value="P:protein targeting to ER"/>
    <property type="evidence" value="ECO:0007669"/>
    <property type="project" value="TreeGrafter"/>
</dbReference>
<dbReference type="InterPro" id="IPR000058">
    <property type="entry name" value="Znf_AN1"/>
</dbReference>
<evidence type="ECO:0000313" key="8">
    <source>
        <dbReference type="EMBL" id="KAJ6646940.1"/>
    </source>
</evidence>
<dbReference type="Proteomes" id="UP001151699">
    <property type="component" value="Chromosome A"/>
</dbReference>
<dbReference type="InterPro" id="IPR057357">
    <property type="entry name" value="Znf-C2H2_ZFAND2A/B"/>
</dbReference>
<accession>A0A9Q0S841</accession>
<keyword evidence="1" id="KW-0479">Metal-binding</keyword>
<dbReference type="Pfam" id="PF25403">
    <property type="entry name" value="zf-C2H2_ZFAND2"/>
    <property type="match status" value="1"/>
</dbReference>
<comment type="caution">
    <text evidence="8">The sequence shown here is derived from an EMBL/GenBank/DDBJ whole genome shotgun (WGS) entry which is preliminary data.</text>
</comment>
<gene>
    <name evidence="8" type="primary">ZFAND2B</name>
    <name evidence="8" type="ORF">Bhyg_02156</name>
</gene>
<dbReference type="PANTHER" id="PTHR14677">
    <property type="entry name" value="ARSENITE INDUCUBLE RNA ASSOCIATED PROTEIN AIP-1-RELATED"/>
    <property type="match status" value="1"/>
</dbReference>
<keyword evidence="3 5" id="KW-0863">Zinc-finger</keyword>